<organism evidence="1">
    <name type="scientific">Oryza sativa subsp. japonica</name>
    <name type="common">Rice</name>
    <dbReference type="NCBI Taxonomy" id="39947"/>
    <lineage>
        <taxon>Eukaryota</taxon>
        <taxon>Viridiplantae</taxon>
        <taxon>Streptophyta</taxon>
        <taxon>Embryophyta</taxon>
        <taxon>Tracheophyta</taxon>
        <taxon>Spermatophyta</taxon>
        <taxon>Magnoliopsida</taxon>
        <taxon>Liliopsida</taxon>
        <taxon>Poales</taxon>
        <taxon>Poaceae</taxon>
        <taxon>BOP clade</taxon>
        <taxon>Oryzoideae</taxon>
        <taxon>Oryzeae</taxon>
        <taxon>Oryzinae</taxon>
        <taxon>Oryza</taxon>
        <taxon>Oryza sativa</taxon>
    </lineage>
</organism>
<proteinExistence type="predicted"/>
<reference evidence="1" key="2">
    <citation type="submission" date="2003-05" db="EMBL/GenBank/DDBJ databases">
        <authorList>
            <person name="Buell C.R."/>
            <person name="Wing R.A."/>
            <person name="McCombie W.R."/>
            <person name="Messing J."/>
            <person name="Yuan Q."/>
            <person name="Ouyang S."/>
        </authorList>
    </citation>
    <scope>NUCLEOTIDE SEQUENCE</scope>
</reference>
<dbReference type="EMBL" id="DP000086">
    <property type="protein sequence ID" value="ABB46591.1"/>
    <property type="molecule type" value="Genomic_DNA"/>
</dbReference>
<protein>
    <submittedName>
        <fullName evidence="1">Uncharacterized protein</fullName>
    </submittedName>
</protein>
<reference evidence="1" key="3">
    <citation type="submission" date="2006-07" db="EMBL/GenBank/DDBJ databases">
        <authorList>
            <person name="Buell R."/>
        </authorList>
    </citation>
    <scope>NUCLEOTIDE SEQUENCE</scope>
</reference>
<reference evidence="1" key="1">
    <citation type="journal article" date="2003" name="Science">
        <title>In-depth view of structure, activity, and evolution of rice chromosome 10.</title>
        <authorList>
            <consortium name="Rice Chromosome 10 Sequencing Consortium"/>
        </authorList>
    </citation>
    <scope>NUCLEOTIDE SEQUENCE [LARGE SCALE GENOMIC DNA]</scope>
</reference>
<accession>Q33BH8</accession>
<dbReference type="AlphaFoldDB" id="Q33BH8"/>
<sequence>MALWWRGASHHQGAGPGLAGSFRVSQTDGAGVTAPRRRLPRFSITVPTSRIFDTFREQVTERDVFTSKDHVVAMIPQIPKAQQIENPRVFSWDHWWGKESRYPHYRWNAEMDIEARPELHSKRTVEAQVPLSREALSNQKPCKELDLQGSFVFPEKFPVRAGRQGATLSKVEILSCEEATRSMHVSFI</sequence>
<evidence type="ECO:0000313" key="1">
    <source>
        <dbReference type="EMBL" id="ABB46591.1"/>
    </source>
</evidence>
<name>Q33BH8_ORYSJ</name>
<gene>
    <name evidence="1" type="ordered locus">LOC_Os10g01730</name>
</gene>